<evidence type="ECO:0000259" key="3">
    <source>
        <dbReference type="PROSITE" id="PS50033"/>
    </source>
</evidence>
<reference evidence="5 6" key="1">
    <citation type="journal article" date="2024" name="Nat. Commun.">
        <title>Phylogenomics reveals the evolutionary origins of lichenization in chlorophyte algae.</title>
        <authorList>
            <person name="Puginier C."/>
            <person name="Libourel C."/>
            <person name="Otte J."/>
            <person name="Skaloud P."/>
            <person name="Haon M."/>
            <person name="Grisel S."/>
            <person name="Petersen M."/>
            <person name="Berrin J.G."/>
            <person name="Delaux P.M."/>
            <person name="Dal Grande F."/>
            <person name="Keller J."/>
        </authorList>
    </citation>
    <scope>NUCLEOTIDE SEQUENCE [LARGE SCALE GENOMIC DNA]</scope>
    <source>
        <strain evidence="5 6">SAG 216-7</strain>
    </source>
</reference>
<gene>
    <name evidence="5" type="ORF">WJX75_009458</name>
</gene>
<proteinExistence type="predicted"/>
<evidence type="ECO:0000256" key="1">
    <source>
        <dbReference type="ARBA" id="ARBA00023157"/>
    </source>
</evidence>
<name>A0ABR2YR25_9CHLO</name>
<dbReference type="InterPro" id="IPR013766">
    <property type="entry name" value="Thioredoxin_domain"/>
</dbReference>
<evidence type="ECO:0008006" key="7">
    <source>
        <dbReference type="Google" id="ProtNLM"/>
    </source>
</evidence>
<evidence type="ECO:0000313" key="6">
    <source>
        <dbReference type="Proteomes" id="UP001491310"/>
    </source>
</evidence>
<evidence type="ECO:0000259" key="4">
    <source>
        <dbReference type="PROSITE" id="PS51352"/>
    </source>
</evidence>
<dbReference type="PROSITE" id="PS00194">
    <property type="entry name" value="THIOREDOXIN_1"/>
    <property type="match status" value="1"/>
</dbReference>
<keyword evidence="6" id="KW-1185">Reference proteome</keyword>
<dbReference type="InterPro" id="IPR017937">
    <property type="entry name" value="Thioredoxin_CS"/>
</dbReference>
<feature type="domain" description="UBX" evidence="3">
    <location>
        <begin position="145"/>
        <end position="220"/>
    </location>
</feature>
<dbReference type="Proteomes" id="UP001491310">
    <property type="component" value="Unassembled WGS sequence"/>
</dbReference>
<dbReference type="EMBL" id="JALJOT010000007">
    <property type="protein sequence ID" value="KAK9909247.1"/>
    <property type="molecule type" value="Genomic_DNA"/>
</dbReference>
<feature type="region of interest" description="Disordered" evidence="2">
    <location>
        <begin position="119"/>
        <end position="144"/>
    </location>
</feature>
<dbReference type="CDD" id="cd01770">
    <property type="entry name" value="UBX_UBXN2"/>
    <property type="match status" value="1"/>
</dbReference>
<feature type="domain" description="Thioredoxin" evidence="4">
    <location>
        <begin position="1"/>
        <end position="108"/>
    </location>
</feature>
<dbReference type="Gene3D" id="3.40.30.10">
    <property type="entry name" value="Glutaredoxin"/>
    <property type="match status" value="1"/>
</dbReference>
<comment type="caution">
    <text evidence="5">The sequence shown here is derived from an EMBL/GenBank/DDBJ whole genome shotgun (WGS) entry which is preliminary data.</text>
</comment>
<dbReference type="PRINTS" id="PR00421">
    <property type="entry name" value="THIOREDOXIN"/>
</dbReference>
<evidence type="ECO:0000313" key="5">
    <source>
        <dbReference type="EMBL" id="KAK9909247.1"/>
    </source>
</evidence>
<dbReference type="PROSITE" id="PS51352">
    <property type="entry name" value="THIOREDOXIN_2"/>
    <property type="match status" value="1"/>
</dbReference>
<dbReference type="Pfam" id="PF00789">
    <property type="entry name" value="UBX"/>
    <property type="match status" value="1"/>
</dbReference>
<accession>A0ABR2YR25</accession>
<dbReference type="PANTHER" id="PTHR46115">
    <property type="entry name" value="THIOREDOXIN-LIKE PROTEIN 1"/>
    <property type="match status" value="1"/>
</dbReference>
<dbReference type="InterPro" id="IPR029071">
    <property type="entry name" value="Ubiquitin-like_domsf"/>
</dbReference>
<dbReference type="Pfam" id="PF00085">
    <property type="entry name" value="Thioredoxin"/>
    <property type="match status" value="1"/>
</dbReference>
<protein>
    <recommendedName>
        <fullName evidence="7">Thioredoxin-like protein</fullName>
    </recommendedName>
</protein>
<dbReference type="PROSITE" id="PS50033">
    <property type="entry name" value="UBX"/>
    <property type="match status" value="1"/>
</dbReference>
<evidence type="ECO:0000256" key="2">
    <source>
        <dbReference type="SAM" id="MobiDB-lite"/>
    </source>
</evidence>
<dbReference type="InterPro" id="IPR001012">
    <property type="entry name" value="UBX_dom"/>
</dbReference>
<dbReference type="SUPFAM" id="SSF54236">
    <property type="entry name" value="Ubiquitin-like"/>
    <property type="match status" value="1"/>
</dbReference>
<dbReference type="SMART" id="SM00166">
    <property type="entry name" value="UBX"/>
    <property type="match status" value="1"/>
</dbReference>
<keyword evidence="1" id="KW-1015">Disulfide bond</keyword>
<dbReference type="SUPFAM" id="SSF52833">
    <property type="entry name" value="Thioredoxin-like"/>
    <property type="match status" value="1"/>
</dbReference>
<sequence length="221" mass="23659">MGITDVSSKKHWDECLSKAAARAVIVDFTATWCGPCRMIGPVFHTLSTKYTNLVFLKIDVDAVADVAAECKVRAMPTFQVYVQGRKVEEIVGANADALEAAVVKYNAASSPFVGQGRKLSDAAPVPQQAAPTAAASKGEFQGVDSSAPTTTLQIRLADGHRLTGTFNCTHTVADIHRYIRSERPGCADKQLMSAYPPKPLTDENATLEQAGLLNAVIIQKP</sequence>
<dbReference type="Gene3D" id="3.10.20.90">
    <property type="entry name" value="Phosphatidylinositol 3-kinase Catalytic Subunit, Chain A, domain 1"/>
    <property type="match status" value="1"/>
</dbReference>
<feature type="compositionally biased region" description="Low complexity" evidence="2">
    <location>
        <begin position="122"/>
        <end position="135"/>
    </location>
</feature>
<dbReference type="CDD" id="cd02947">
    <property type="entry name" value="TRX_family"/>
    <property type="match status" value="1"/>
</dbReference>
<organism evidence="5 6">
    <name type="scientific">Coccomyxa subellipsoidea</name>
    <dbReference type="NCBI Taxonomy" id="248742"/>
    <lineage>
        <taxon>Eukaryota</taxon>
        <taxon>Viridiplantae</taxon>
        <taxon>Chlorophyta</taxon>
        <taxon>core chlorophytes</taxon>
        <taxon>Trebouxiophyceae</taxon>
        <taxon>Trebouxiophyceae incertae sedis</taxon>
        <taxon>Coccomyxaceae</taxon>
        <taxon>Coccomyxa</taxon>
    </lineage>
</organism>
<dbReference type="InterPro" id="IPR036249">
    <property type="entry name" value="Thioredoxin-like_sf"/>
</dbReference>